<organism evidence="2 3">
    <name type="scientific">Rhodothalassium salexigens DSM 2132</name>
    <dbReference type="NCBI Taxonomy" id="1188247"/>
    <lineage>
        <taxon>Bacteria</taxon>
        <taxon>Pseudomonadati</taxon>
        <taxon>Pseudomonadota</taxon>
        <taxon>Alphaproteobacteria</taxon>
        <taxon>Rhodothalassiales</taxon>
        <taxon>Rhodothalassiaceae</taxon>
        <taxon>Rhodothalassium</taxon>
    </lineage>
</organism>
<dbReference type="RefSeq" id="WP_132709513.1">
    <property type="nucleotide sequence ID" value="NZ_JACIGF010000014.1"/>
</dbReference>
<keyword evidence="3" id="KW-1185">Reference proteome</keyword>
<evidence type="ECO:0000313" key="2">
    <source>
        <dbReference type="EMBL" id="TCP30470.1"/>
    </source>
</evidence>
<dbReference type="EMBL" id="SLXO01000014">
    <property type="protein sequence ID" value="TCP30470.1"/>
    <property type="molecule type" value="Genomic_DNA"/>
</dbReference>
<dbReference type="AlphaFoldDB" id="A0A4R2P6F1"/>
<evidence type="ECO:0000256" key="1">
    <source>
        <dbReference type="SAM" id="MobiDB-lite"/>
    </source>
</evidence>
<feature type="region of interest" description="Disordered" evidence="1">
    <location>
        <begin position="1"/>
        <end position="93"/>
    </location>
</feature>
<sequence length="93" mass="9561">MTKCAIRVGMGGPSTAQREEQDAEAAVAGLASSKAAGSGIHKATGGASRLGKAAGSAMSNRNPQVKKHDEKEAKKQQQEDSVPKDNERGKDGV</sequence>
<comment type="caution">
    <text evidence="2">The sequence shown here is derived from an EMBL/GenBank/DDBJ whole genome shotgun (WGS) entry which is preliminary data.</text>
</comment>
<evidence type="ECO:0000313" key="3">
    <source>
        <dbReference type="Proteomes" id="UP000295399"/>
    </source>
</evidence>
<gene>
    <name evidence="2" type="ORF">EV659_11459</name>
</gene>
<dbReference type="Proteomes" id="UP000295399">
    <property type="component" value="Unassembled WGS sequence"/>
</dbReference>
<dbReference type="InParanoid" id="A0A4R2P6F1"/>
<feature type="compositionally biased region" description="Low complexity" evidence="1">
    <location>
        <begin position="24"/>
        <end position="39"/>
    </location>
</feature>
<name>A0A4R2P6F1_RHOSA</name>
<proteinExistence type="predicted"/>
<reference evidence="2 3" key="1">
    <citation type="submission" date="2019-03" db="EMBL/GenBank/DDBJ databases">
        <title>Genomic Encyclopedia of Type Strains, Phase IV (KMG-IV): sequencing the most valuable type-strain genomes for metagenomic binning, comparative biology and taxonomic classification.</title>
        <authorList>
            <person name="Goeker M."/>
        </authorList>
    </citation>
    <scope>NUCLEOTIDE SEQUENCE [LARGE SCALE GENOMIC DNA]</scope>
    <source>
        <strain evidence="2 3">DSM 2132</strain>
    </source>
</reference>
<protein>
    <submittedName>
        <fullName evidence="2">Uncharacterized protein</fullName>
    </submittedName>
</protein>
<feature type="compositionally biased region" description="Basic and acidic residues" evidence="1">
    <location>
        <begin position="66"/>
        <end position="93"/>
    </location>
</feature>
<accession>A0A4R2P6F1</accession>